<dbReference type="AlphaFoldDB" id="A0AAV4TC66"/>
<evidence type="ECO:0000313" key="2">
    <source>
        <dbReference type="EMBL" id="GIY42365.1"/>
    </source>
</evidence>
<feature type="region of interest" description="Disordered" evidence="1">
    <location>
        <begin position="49"/>
        <end position="112"/>
    </location>
</feature>
<comment type="caution">
    <text evidence="2">The sequence shown here is derived from an EMBL/GenBank/DDBJ whole genome shotgun (WGS) entry which is preliminary data.</text>
</comment>
<sequence length="112" mass="11623">MHVSRVCVLTVVVADPPESGDGVLGDAPGLRCRCSGVGHQLHAVEPGVGADCDGLGSQGDTGRHHAQGSQQTQGRPDHDASARVRIRRGLGSSRLAVSGAEEPHPQFTLDTR</sequence>
<dbReference type="EMBL" id="BPLR01010842">
    <property type="protein sequence ID" value="GIY42365.1"/>
    <property type="molecule type" value="Genomic_DNA"/>
</dbReference>
<dbReference type="Proteomes" id="UP001054945">
    <property type="component" value="Unassembled WGS sequence"/>
</dbReference>
<accession>A0AAV4TC66</accession>
<reference evidence="2 3" key="1">
    <citation type="submission" date="2021-06" db="EMBL/GenBank/DDBJ databases">
        <title>Caerostris extrusa draft genome.</title>
        <authorList>
            <person name="Kono N."/>
            <person name="Arakawa K."/>
        </authorList>
    </citation>
    <scope>NUCLEOTIDE SEQUENCE [LARGE SCALE GENOMIC DNA]</scope>
</reference>
<evidence type="ECO:0000313" key="3">
    <source>
        <dbReference type="Proteomes" id="UP001054945"/>
    </source>
</evidence>
<keyword evidence="3" id="KW-1185">Reference proteome</keyword>
<name>A0AAV4TC66_CAEEX</name>
<evidence type="ECO:0008006" key="4">
    <source>
        <dbReference type="Google" id="ProtNLM"/>
    </source>
</evidence>
<gene>
    <name evidence="2" type="ORF">CEXT_689861</name>
</gene>
<organism evidence="2 3">
    <name type="scientific">Caerostris extrusa</name>
    <name type="common">Bark spider</name>
    <name type="synonym">Caerostris bankana</name>
    <dbReference type="NCBI Taxonomy" id="172846"/>
    <lineage>
        <taxon>Eukaryota</taxon>
        <taxon>Metazoa</taxon>
        <taxon>Ecdysozoa</taxon>
        <taxon>Arthropoda</taxon>
        <taxon>Chelicerata</taxon>
        <taxon>Arachnida</taxon>
        <taxon>Araneae</taxon>
        <taxon>Araneomorphae</taxon>
        <taxon>Entelegynae</taxon>
        <taxon>Araneoidea</taxon>
        <taxon>Araneidae</taxon>
        <taxon>Caerostris</taxon>
    </lineage>
</organism>
<evidence type="ECO:0000256" key="1">
    <source>
        <dbReference type="SAM" id="MobiDB-lite"/>
    </source>
</evidence>
<proteinExistence type="predicted"/>
<protein>
    <recommendedName>
        <fullName evidence="4">Secreted protein</fullName>
    </recommendedName>
</protein>